<comment type="caution">
    <text evidence="4">The sequence shown here is derived from an EMBL/GenBank/DDBJ whole genome shotgun (WGS) entry which is preliminary data.</text>
</comment>
<comment type="similarity">
    <text evidence="1">Belongs to the mTERF family.</text>
</comment>
<dbReference type="EMBL" id="JACXVP010000011">
    <property type="protein sequence ID" value="KAG5575998.1"/>
    <property type="molecule type" value="Genomic_DNA"/>
</dbReference>
<name>A0A9J5WM80_SOLCO</name>
<evidence type="ECO:0000256" key="1">
    <source>
        <dbReference type="ARBA" id="ARBA00007692"/>
    </source>
</evidence>
<sequence length="259" mass="29516">MVYGIRFYLFCSKADELVVHFMVNSLGFSTKEAISTSAKMKTLVSSSPKLLFCDIDTTLKPKIKVLQPLNLSGSDLVTLIGKSDFLRRALVPLHESTLERKLDIYRSFGWSHSDICTMVRKLPSCLTSSEAKIRITLKFFMNELGIQGSGDIDDDVTHRDGVAWMKWRLASESQVIRKSHLDLKDLAQLHLTEDMTLDRKEWRSRIKVVGNETACLIIGKRGIAEQNYKPFHQKAVLMLPQNPNRQSFFPAYSNRAPYD</sequence>
<evidence type="ECO:0000256" key="3">
    <source>
        <dbReference type="ARBA" id="ARBA00022946"/>
    </source>
</evidence>
<accession>A0A9J5WM80</accession>
<dbReference type="Gene3D" id="1.25.70.10">
    <property type="entry name" value="Transcription termination factor 3, mitochondrial"/>
    <property type="match status" value="1"/>
</dbReference>
<evidence type="ECO:0000313" key="5">
    <source>
        <dbReference type="Proteomes" id="UP000824120"/>
    </source>
</evidence>
<proteinExistence type="inferred from homology"/>
<keyword evidence="2" id="KW-0806">Transcription termination</keyword>
<evidence type="ECO:0000313" key="4">
    <source>
        <dbReference type="EMBL" id="KAG5575998.1"/>
    </source>
</evidence>
<evidence type="ECO:0000256" key="2">
    <source>
        <dbReference type="ARBA" id="ARBA00022472"/>
    </source>
</evidence>
<dbReference type="InterPro" id="IPR003690">
    <property type="entry name" value="MTERF"/>
</dbReference>
<dbReference type="InterPro" id="IPR038538">
    <property type="entry name" value="MTERF_sf"/>
</dbReference>
<dbReference type="OrthoDB" id="768353at2759"/>
<keyword evidence="3" id="KW-0809">Transit peptide</keyword>
<dbReference type="Pfam" id="PF02536">
    <property type="entry name" value="mTERF"/>
    <property type="match status" value="1"/>
</dbReference>
<gene>
    <name evidence="4" type="ORF">H5410_056132</name>
</gene>
<keyword evidence="2" id="KW-0805">Transcription regulation</keyword>
<dbReference type="PANTHER" id="PTHR13068:SF127">
    <property type="entry name" value="MITOCHONDRIAL TRANSCRIPTION TERMINATION FACTOR"/>
    <property type="match status" value="1"/>
</dbReference>
<dbReference type="GO" id="GO:0003676">
    <property type="term" value="F:nucleic acid binding"/>
    <property type="evidence" value="ECO:0007669"/>
    <property type="project" value="InterPro"/>
</dbReference>
<dbReference type="Proteomes" id="UP000824120">
    <property type="component" value="Chromosome 11"/>
</dbReference>
<dbReference type="AlphaFoldDB" id="A0A9J5WM80"/>
<dbReference type="SMART" id="SM00733">
    <property type="entry name" value="Mterf"/>
    <property type="match status" value="2"/>
</dbReference>
<keyword evidence="5" id="KW-1185">Reference proteome</keyword>
<protein>
    <submittedName>
        <fullName evidence="4">Uncharacterized protein</fullName>
    </submittedName>
</protein>
<reference evidence="4 5" key="1">
    <citation type="submission" date="2020-09" db="EMBL/GenBank/DDBJ databases">
        <title>De no assembly of potato wild relative species, Solanum commersonii.</title>
        <authorList>
            <person name="Cho K."/>
        </authorList>
    </citation>
    <scope>NUCLEOTIDE SEQUENCE [LARGE SCALE GENOMIC DNA]</scope>
    <source>
        <strain evidence="4">LZ3.2</strain>
        <tissue evidence="4">Leaf</tissue>
    </source>
</reference>
<organism evidence="4 5">
    <name type="scientific">Solanum commersonii</name>
    <name type="common">Commerson's wild potato</name>
    <name type="synonym">Commerson's nightshade</name>
    <dbReference type="NCBI Taxonomy" id="4109"/>
    <lineage>
        <taxon>Eukaryota</taxon>
        <taxon>Viridiplantae</taxon>
        <taxon>Streptophyta</taxon>
        <taxon>Embryophyta</taxon>
        <taxon>Tracheophyta</taxon>
        <taxon>Spermatophyta</taxon>
        <taxon>Magnoliopsida</taxon>
        <taxon>eudicotyledons</taxon>
        <taxon>Gunneridae</taxon>
        <taxon>Pentapetalae</taxon>
        <taxon>asterids</taxon>
        <taxon>lamiids</taxon>
        <taxon>Solanales</taxon>
        <taxon>Solanaceae</taxon>
        <taxon>Solanoideae</taxon>
        <taxon>Solaneae</taxon>
        <taxon>Solanum</taxon>
    </lineage>
</organism>
<dbReference type="GO" id="GO:0006353">
    <property type="term" value="P:DNA-templated transcription termination"/>
    <property type="evidence" value="ECO:0007669"/>
    <property type="project" value="UniProtKB-KW"/>
</dbReference>
<keyword evidence="2" id="KW-0804">Transcription</keyword>
<dbReference type="PANTHER" id="PTHR13068">
    <property type="entry name" value="CGI-12 PROTEIN-RELATED"/>
    <property type="match status" value="1"/>
</dbReference>